<proteinExistence type="predicted"/>
<dbReference type="Gene3D" id="3.40.50.2300">
    <property type="match status" value="1"/>
</dbReference>
<dbReference type="SUPFAM" id="SSF52172">
    <property type="entry name" value="CheY-like"/>
    <property type="match status" value="1"/>
</dbReference>
<dbReference type="PANTHER" id="PTHR43214">
    <property type="entry name" value="TWO-COMPONENT RESPONSE REGULATOR"/>
    <property type="match status" value="1"/>
</dbReference>
<dbReference type="SMART" id="SM00448">
    <property type="entry name" value="REC"/>
    <property type="match status" value="1"/>
</dbReference>
<evidence type="ECO:0000256" key="1">
    <source>
        <dbReference type="ARBA" id="ARBA00022553"/>
    </source>
</evidence>
<dbReference type="CDD" id="cd17535">
    <property type="entry name" value="REC_NarL-like"/>
    <property type="match status" value="1"/>
</dbReference>
<dbReference type="PRINTS" id="PR00038">
    <property type="entry name" value="HTHLUXR"/>
</dbReference>
<feature type="domain" description="HTH luxR-type" evidence="4">
    <location>
        <begin position="132"/>
        <end position="197"/>
    </location>
</feature>
<dbReference type="EMBL" id="BAAANY010000011">
    <property type="protein sequence ID" value="GAA1683656.1"/>
    <property type="molecule type" value="Genomic_DNA"/>
</dbReference>
<dbReference type="InterPro" id="IPR001789">
    <property type="entry name" value="Sig_transdc_resp-reg_receiver"/>
</dbReference>
<feature type="modified residue" description="4-aspartylphosphate" evidence="3">
    <location>
        <position position="54"/>
    </location>
</feature>
<dbReference type="SMART" id="SM00421">
    <property type="entry name" value="HTH_LUXR"/>
    <property type="match status" value="1"/>
</dbReference>
<evidence type="ECO:0000313" key="7">
    <source>
        <dbReference type="Proteomes" id="UP001500618"/>
    </source>
</evidence>
<protein>
    <submittedName>
        <fullName evidence="6">Response regulator transcription factor</fullName>
    </submittedName>
</protein>
<reference evidence="7" key="1">
    <citation type="journal article" date="2019" name="Int. J. Syst. Evol. Microbiol.">
        <title>The Global Catalogue of Microorganisms (GCM) 10K type strain sequencing project: providing services to taxonomists for standard genome sequencing and annotation.</title>
        <authorList>
            <consortium name="The Broad Institute Genomics Platform"/>
            <consortium name="The Broad Institute Genome Sequencing Center for Infectious Disease"/>
            <person name="Wu L."/>
            <person name="Ma J."/>
        </authorList>
    </citation>
    <scope>NUCLEOTIDE SEQUENCE [LARGE SCALE GENOMIC DNA]</scope>
    <source>
        <strain evidence="7">JCM 14718</strain>
    </source>
</reference>
<dbReference type="SUPFAM" id="SSF46894">
    <property type="entry name" value="C-terminal effector domain of the bipartite response regulators"/>
    <property type="match status" value="1"/>
</dbReference>
<dbReference type="InterPro" id="IPR011006">
    <property type="entry name" value="CheY-like_superfamily"/>
</dbReference>
<dbReference type="Pfam" id="PF00072">
    <property type="entry name" value="Response_reg"/>
    <property type="match status" value="1"/>
</dbReference>
<sequence length="198" mass="20457">MIRILVVDDHALVREGLALILDAQPDLTVVGQLGTGTALLNRLGDDEVDVVLLDLHLPDVDGLDLLTKIRGPRVVMLTTVGRQHEIQRALAAGAAGFALKDSSGAELAAAVRAAHAGITALTPSAAELLSGGPDPLGALTAREREILDLLGAGLSNQDIAGRLTLSERTVKTHVSNVLGKLGVSSRTQAALIAQAHTS</sequence>
<name>A0ABP4T7P2_9ACTN</name>
<gene>
    <name evidence="6" type="ORF">GCM10009765_36100</name>
</gene>
<evidence type="ECO:0000256" key="2">
    <source>
        <dbReference type="ARBA" id="ARBA00023125"/>
    </source>
</evidence>
<keyword evidence="1 3" id="KW-0597">Phosphoprotein</keyword>
<comment type="caution">
    <text evidence="6">The sequence shown here is derived from an EMBL/GenBank/DDBJ whole genome shotgun (WGS) entry which is preliminary data.</text>
</comment>
<dbReference type="PROSITE" id="PS00622">
    <property type="entry name" value="HTH_LUXR_1"/>
    <property type="match status" value="1"/>
</dbReference>
<keyword evidence="7" id="KW-1185">Reference proteome</keyword>
<feature type="domain" description="Response regulatory" evidence="5">
    <location>
        <begin position="3"/>
        <end position="115"/>
    </location>
</feature>
<dbReference type="PROSITE" id="PS50043">
    <property type="entry name" value="HTH_LUXR_2"/>
    <property type="match status" value="1"/>
</dbReference>
<dbReference type="RefSeq" id="WP_163567563.1">
    <property type="nucleotide sequence ID" value="NZ_BAAANY010000011.1"/>
</dbReference>
<dbReference type="PROSITE" id="PS50110">
    <property type="entry name" value="RESPONSE_REGULATORY"/>
    <property type="match status" value="1"/>
</dbReference>
<keyword evidence="2" id="KW-0238">DNA-binding</keyword>
<evidence type="ECO:0000256" key="3">
    <source>
        <dbReference type="PROSITE-ProRule" id="PRU00169"/>
    </source>
</evidence>
<dbReference type="InterPro" id="IPR016032">
    <property type="entry name" value="Sig_transdc_resp-reg_C-effctor"/>
</dbReference>
<accession>A0ABP4T7P2</accession>
<dbReference type="InterPro" id="IPR058245">
    <property type="entry name" value="NreC/VraR/RcsB-like_REC"/>
</dbReference>
<dbReference type="InterPro" id="IPR039420">
    <property type="entry name" value="WalR-like"/>
</dbReference>
<evidence type="ECO:0000259" key="4">
    <source>
        <dbReference type="PROSITE" id="PS50043"/>
    </source>
</evidence>
<evidence type="ECO:0000313" key="6">
    <source>
        <dbReference type="EMBL" id="GAA1683656.1"/>
    </source>
</evidence>
<dbReference type="Proteomes" id="UP001500618">
    <property type="component" value="Unassembled WGS sequence"/>
</dbReference>
<dbReference type="InterPro" id="IPR000792">
    <property type="entry name" value="Tscrpt_reg_LuxR_C"/>
</dbReference>
<organism evidence="6 7">
    <name type="scientific">Fodinicola feengrottensis</name>
    <dbReference type="NCBI Taxonomy" id="435914"/>
    <lineage>
        <taxon>Bacteria</taxon>
        <taxon>Bacillati</taxon>
        <taxon>Actinomycetota</taxon>
        <taxon>Actinomycetes</taxon>
        <taxon>Mycobacteriales</taxon>
        <taxon>Fodinicola</taxon>
    </lineage>
</organism>
<dbReference type="Pfam" id="PF00196">
    <property type="entry name" value="GerE"/>
    <property type="match status" value="1"/>
</dbReference>
<dbReference type="CDD" id="cd06170">
    <property type="entry name" value="LuxR_C_like"/>
    <property type="match status" value="1"/>
</dbReference>
<evidence type="ECO:0000259" key="5">
    <source>
        <dbReference type="PROSITE" id="PS50110"/>
    </source>
</evidence>